<dbReference type="Proteomes" id="UP000315423">
    <property type="component" value="Unassembled WGS sequence"/>
</dbReference>
<comment type="caution">
    <text evidence="1">The sequence shown here is derived from an EMBL/GenBank/DDBJ whole genome shotgun (WGS) entry which is preliminary data.</text>
</comment>
<name>A0AC61SC00_9EURY</name>
<proteinExistence type="predicted"/>
<evidence type="ECO:0000313" key="2">
    <source>
        <dbReference type="Proteomes" id="UP000315423"/>
    </source>
</evidence>
<reference evidence="1" key="1">
    <citation type="submission" date="2018-09" db="EMBL/GenBank/DDBJ databases">
        <title>A genomic encyclopedia of anaerobic methanotrophic archaea.</title>
        <authorList>
            <person name="Skennerton C.T."/>
            <person name="Chadwick G.L."/>
            <person name="Laso-Perez R."/>
            <person name="Leu A.O."/>
            <person name="Speth D.R."/>
            <person name="Yu H."/>
            <person name="Morgan-Lang C."/>
            <person name="Hatzenpichler R."/>
            <person name="Goudeau D."/>
            <person name="Malmstrom R."/>
            <person name="Woyke T."/>
            <person name="Hallam S."/>
            <person name="Tyson G.W."/>
            <person name="Wegener G."/>
            <person name="Boetius A."/>
            <person name="Orphan V.J."/>
        </authorList>
    </citation>
    <scope>NUCLEOTIDE SEQUENCE</scope>
    <source>
        <strain evidence="1">CONS3730D10UFb2</strain>
    </source>
</reference>
<sequence length="115" mass="12270">MSITIIIIAMGIISLFENGISLPTSVVLLIFAILFTVCTVFFQHRGAEYPWSLVGGAAGSLVITFVISSIIGGLIFITSGGLSSIPINTLLYSMSVCMIVSMISLNLASYKLQYI</sequence>
<organism evidence="1 2">
    <name type="scientific">Candidatus Methanomarinus sp</name>
    <dbReference type="NCBI Taxonomy" id="3386244"/>
    <lineage>
        <taxon>Archaea</taxon>
        <taxon>Methanobacteriati</taxon>
        <taxon>Methanobacteriota</taxon>
        <taxon>Stenosarchaea group</taxon>
        <taxon>Methanomicrobia</taxon>
        <taxon>Methanosarcinales</taxon>
        <taxon>ANME-2 cluster</taxon>
        <taxon>Candidatus Methanocomedenaceae</taxon>
        <taxon>Candidatus Methanomarinus</taxon>
    </lineage>
</organism>
<dbReference type="EMBL" id="QYBA01000050">
    <property type="protein sequence ID" value="TKY92254.1"/>
    <property type="molecule type" value="Genomic_DNA"/>
</dbReference>
<protein>
    <submittedName>
        <fullName evidence="1">Heat-shock protein</fullName>
    </submittedName>
</protein>
<gene>
    <name evidence="1" type="ORF">C5S46_01635</name>
</gene>
<accession>A0AC61SC00</accession>
<evidence type="ECO:0000313" key="1">
    <source>
        <dbReference type="EMBL" id="TKY92254.1"/>
    </source>
</evidence>